<organism evidence="2 3">
    <name type="scientific">Musa troglodytarum</name>
    <name type="common">fe'i banana</name>
    <dbReference type="NCBI Taxonomy" id="320322"/>
    <lineage>
        <taxon>Eukaryota</taxon>
        <taxon>Viridiplantae</taxon>
        <taxon>Streptophyta</taxon>
        <taxon>Embryophyta</taxon>
        <taxon>Tracheophyta</taxon>
        <taxon>Spermatophyta</taxon>
        <taxon>Magnoliopsida</taxon>
        <taxon>Liliopsida</taxon>
        <taxon>Zingiberales</taxon>
        <taxon>Musaceae</taxon>
        <taxon>Musa</taxon>
    </lineage>
</organism>
<sequence>METEKEKTRGKERRPKGSAVELRRLRGLEIRGETEARRSRRRRRSCSRKRNLPRTRVYPQPHSPSFIAIMVSEVTSLWNIFRVDSAAPMPAFVFNNLGALLLVLPDNLKRQLM</sequence>
<evidence type="ECO:0000313" key="3">
    <source>
        <dbReference type="Proteomes" id="UP001055439"/>
    </source>
</evidence>
<reference evidence="2" key="1">
    <citation type="submission" date="2022-05" db="EMBL/GenBank/DDBJ databases">
        <title>The Musa troglodytarum L. genome provides insights into the mechanism of non-climacteric behaviour and enrichment of carotenoids.</title>
        <authorList>
            <person name="Wang J."/>
        </authorList>
    </citation>
    <scope>NUCLEOTIDE SEQUENCE</scope>
    <source>
        <tissue evidence="2">Leaf</tissue>
    </source>
</reference>
<proteinExistence type="predicted"/>
<protein>
    <submittedName>
        <fullName evidence="2">Uncharacterized protein</fullName>
    </submittedName>
</protein>
<dbReference type="EMBL" id="CP097511">
    <property type="protein sequence ID" value="URE46692.1"/>
    <property type="molecule type" value="Genomic_DNA"/>
</dbReference>
<keyword evidence="3" id="KW-1185">Reference proteome</keyword>
<gene>
    <name evidence="2" type="ORF">MUK42_33022</name>
</gene>
<feature type="region of interest" description="Disordered" evidence="1">
    <location>
        <begin position="33"/>
        <end position="57"/>
    </location>
</feature>
<dbReference type="AlphaFoldDB" id="A0A9E7IF50"/>
<evidence type="ECO:0000256" key="1">
    <source>
        <dbReference type="SAM" id="MobiDB-lite"/>
    </source>
</evidence>
<evidence type="ECO:0000313" key="2">
    <source>
        <dbReference type="EMBL" id="URE46692.1"/>
    </source>
</evidence>
<accession>A0A9E7IF50</accession>
<name>A0A9E7IF50_9LILI</name>
<feature type="compositionally biased region" description="Basic residues" evidence="1">
    <location>
        <begin position="38"/>
        <end position="53"/>
    </location>
</feature>
<dbReference type="Proteomes" id="UP001055439">
    <property type="component" value="Chromosome 9"/>
</dbReference>